<organism evidence="2 3">
    <name type="scientific">Cinchona calisaya</name>
    <dbReference type="NCBI Taxonomy" id="153742"/>
    <lineage>
        <taxon>Eukaryota</taxon>
        <taxon>Viridiplantae</taxon>
        <taxon>Streptophyta</taxon>
        <taxon>Embryophyta</taxon>
        <taxon>Tracheophyta</taxon>
        <taxon>Spermatophyta</taxon>
        <taxon>Magnoliopsida</taxon>
        <taxon>eudicotyledons</taxon>
        <taxon>Gunneridae</taxon>
        <taxon>Pentapetalae</taxon>
        <taxon>asterids</taxon>
        <taxon>lamiids</taxon>
        <taxon>Gentianales</taxon>
        <taxon>Rubiaceae</taxon>
        <taxon>Cinchonoideae</taxon>
        <taxon>Cinchoneae</taxon>
        <taxon>Cinchona</taxon>
    </lineage>
</organism>
<evidence type="ECO:0000313" key="3">
    <source>
        <dbReference type="Proteomes" id="UP001630127"/>
    </source>
</evidence>
<name>A0ABD3B2H7_9GENT</name>
<sequence length="104" mass="11649">MTMKKDKALASTSQLPQHYTTESLRDIIKNMEVRVQLLEAKLAAHETRNGTPYNISTMHTPASILLLAMGSKDLYIPTALEATHPSTFQRVHSTQPIFFGPLRV</sequence>
<dbReference type="EMBL" id="JBJUIK010000001">
    <property type="protein sequence ID" value="KAL3537561.1"/>
    <property type="molecule type" value="Genomic_DNA"/>
</dbReference>
<accession>A0ABD3B2H7</accession>
<feature type="coiled-coil region" evidence="1">
    <location>
        <begin position="21"/>
        <end position="48"/>
    </location>
</feature>
<evidence type="ECO:0000313" key="2">
    <source>
        <dbReference type="EMBL" id="KAL3537561.1"/>
    </source>
</evidence>
<dbReference type="AlphaFoldDB" id="A0ABD3B2H7"/>
<dbReference type="Proteomes" id="UP001630127">
    <property type="component" value="Unassembled WGS sequence"/>
</dbReference>
<gene>
    <name evidence="2" type="ORF">ACH5RR_000927</name>
</gene>
<keyword evidence="3" id="KW-1185">Reference proteome</keyword>
<keyword evidence="1" id="KW-0175">Coiled coil</keyword>
<reference evidence="2 3" key="1">
    <citation type="submission" date="2024-11" db="EMBL/GenBank/DDBJ databases">
        <title>A near-complete genome assembly of Cinchona calisaya.</title>
        <authorList>
            <person name="Lian D.C."/>
            <person name="Zhao X.W."/>
            <person name="Wei L."/>
        </authorList>
    </citation>
    <scope>NUCLEOTIDE SEQUENCE [LARGE SCALE GENOMIC DNA]</scope>
    <source>
        <tissue evidence="2">Nenye</tissue>
    </source>
</reference>
<comment type="caution">
    <text evidence="2">The sequence shown here is derived from an EMBL/GenBank/DDBJ whole genome shotgun (WGS) entry which is preliminary data.</text>
</comment>
<proteinExistence type="predicted"/>
<protein>
    <submittedName>
        <fullName evidence="2">Uncharacterized protein</fullName>
    </submittedName>
</protein>
<evidence type="ECO:0000256" key="1">
    <source>
        <dbReference type="SAM" id="Coils"/>
    </source>
</evidence>